<accession>A0A949TPC3</accession>
<dbReference type="PANTHER" id="PTHR42967">
    <property type="entry name" value="METAL DEPENDENT HYDROLASE"/>
    <property type="match status" value="1"/>
</dbReference>
<sequence length="242" mass="28152">MNRVKINYLYHSGFTVETKSSLLVFDYFKDSSDNKKRSLENGVITEDVLKTEKNILVFSTHSHYDHFNPSILSWSKVNPKIKYILSSDIQKTVDLEYCVHISENESIRIHNVDIKAYGSTDVGISMLVNVDGISIFHAGDLNWWHWKDESDEDNLAMEKAFKEKVEKLSNEKIDIAFFPVDSRLEEYYDLGGEYFIKKVKPKLFVPMHFADNPEITKKFKEKIKSSSTDIVEIYSRGQEILF</sequence>
<evidence type="ECO:0000313" key="2">
    <source>
        <dbReference type="Proteomes" id="UP000694308"/>
    </source>
</evidence>
<keyword evidence="2" id="KW-1185">Reference proteome</keyword>
<organism evidence="1 2">
    <name type="scientific">Clostridium thailandense</name>
    <dbReference type="NCBI Taxonomy" id="2794346"/>
    <lineage>
        <taxon>Bacteria</taxon>
        <taxon>Bacillati</taxon>
        <taxon>Bacillota</taxon>
        <taxon>Clostridia</taxon>
        <taxon>Eubacteriales</taxon>
        <taxon>Clostridiaceae</taxon>
        <taxon>Clostridium</taxon>
    </lineage>
</organism>
<dbReference type="Proteomes" id="UP000694308">
    <property type="component" value="Unassembled WGS sequence"/>
</dbReference>
<dbReference type="AlphaFoldDB" id="A0A949TPC3"/>
<dbReference type="RefSeq" id="WP_218319969.1">
    <property type="nucleotide sequence ID" value="NZ_JAEEGC010000035.1"/>
</dbReference>
<dbReference type="PANTHER" id="PTHR42967:SF1">
    <property type="entry name" value="MBL FOLD METALLO-HYDROLASE"/>
    <property type="match status" value="1"/>
</dbReference>
<dbReference type="Pfam" id="PF13483">
    <property type="entry name" value="Lactamase_B_3"/>
    <property type="match status" value="1"/>
</dbReference>
<dbReference type="EMBL" id="JAEEGC010000035">
    <property type="protein sequence ID" value="MBV7272937.1"/>
    <property type="molecule type" value="Genomic_DNA"/>
</dbReference>
<evidence type="ECO:0000313" key="1">
    <source>
        <dbReference type="EMBL" id="MBV7272937.1"/>
    </source>
</evidence>
<proteinExistence type="predicted"/>
<gene>
    <name evidence="1" type="ORF">I6U48_08425</name>
</gene>
<name>A0A949TPC3_9CLOT</name>
<comment type="caution">
    <text evidence="1">The sequence shown here is derived from an EMBL/GenBank/DDBJ whole genome shotgun (WGS) entry which is preliminary data.</text>
</comment>
<protein>
    <submittedName>
        <fullName evidence="1">MBL fold metallo-hydrolase</fullName>
    </submittedName>
</protein>
<reference evidence="1" key="1">
    <citation type="submission" date="2020-12" db="EMBL/GenBank/DDBJ databases">
        <title>Clostridium thailandense sp. nov., a novel acetogenic bacterium isolated from peat land soil in Thailand.</title>
        <authorList>
            <person name="Chaikitkaew S."/>
            <person name="Birkeland N.K."/>
        </authorList>
    </citation>
    <scope>NUCLEOTIDE SEQUENCE</scope>
    <source>
        <strain evidence="1">PL3</strain>
    </source>
</reference>